<feature type="compositionally biased region" description="Polar residues" evidence="7">
    <location>
        <begin position="132"/>
        <end position="143"/>
    </location>
</feature>
<dbReference type="OMA" id="AMIMFMK"/>
<evidence type="ECO:0000313" key="9">
    <source>
        <dbReference type="EMBL" id="EIW84670.1"/>
    </source>
</evidence>
<keyword evidence="6" id="KW-0788">Thiol protease</keyword>
<sequence>MATPQPPYPGPSNYYQHPPQPQYAYPGHPYQYQYPVQHMNGHPMHVPSSPRVNSPARGGYPSARGGGPTHYHQTFQPHPHYPYPYHPNAVPHHPHSPVPYPPPPQQHAKFPPPHPQAPPYSPSYPMHSPSPFTSGWTPQQTLSPLPKQLALHHPVSPGPPPPTQPPTQEDSIPPLFSQSNDAESNPNPHPPSAPPSPSHFATRQSPPIFQQQSDQPVDDPPAPPSPQPSSPRSTSALSVTDVKCDGWVIWSKRPSDPSNAPGIIISPRARPPENVVSSALDLPSPPPSPEPAHPPVKAKKASAMVSNVIKANVSSVEHVVTLFPSSSTTETTPGTSTAQTPVPGSPVSSRTSVSGTAHSPTRGKASQVATAEQPPVPAVPVLEEKPAETPQPEATPQAEADTEAAKETPVEPTKDTPAESAIVRPVAPPHAPKAKPSSWAALLRPSGGAGSSNAPNALPMSSVTGFSIPADALHATGAHVPVAAGKKNELLSLLSASPSGPPVPPRIRPRGLVNTGNMCFANVVLQVLVYCPPFWRLFTELGRLVDVDGEKDKHGEKGKQKRETKTPMIDASIRFLREFMPKKPVEGKGKGVDREYYRQEEDEQEFYSSFVPTVVYDALKEKKQFDNMRGGHQEDAEEFLGFYLDTLEEEFNIMSSSLAPPAPRPAQNGHVPSGNEASQDDGWLEVGKKQRPTVTRTVKSTESPITRIFGGKFRSTLRVPHQKDSAVVEDWRSLRLDIQREQIATIKDALACISHPSSVQVTSVTKPGVTLDATQQVHVEALPPVLILHLKRFLYDANAGGVAKVCKHVSFGPELEIGSELMAPGKKVLTTRYKLFGALYHHGLSASGGHYTLDVLHPNVDMASGGNTKPREGWIRIDDELVSDVRAEDVFGEQQAPDHRHAYLLFYRRVGGPVARS</sequence>
<evidence type="ECO:0000259" key="8">
    <source>
        <dbReference type="PROSITE" id="PS50235"/>
    </source>
</evidence>
<keyword evidence="5" id="KW-0378">Hydrolase</keyword>
<feature type="region of interest" description="Disordered" evidence="7">
    <location>
        <begin position="325"/>
        <end position="455"/>
    </location>
</feature>
<dbReference type="GO" id="GO:0006508">
    <property type="term" value="P:proteolysis"/>
    <property type="evidence" value="ECO:0007669"/>
    <property type="project" value="UniProtKB-KW"/>
</dbReference>
<dbReference type="InterPro" id="IPR028889">
    <property type="entry name" value="USP"/>
</dbReference>
<dbReference type="PROSITE" id="PS50235">
    <property type="entry name" value="USP_3"/>
    <property type="match status" value="1"/>
</dbReference>
<feature type="compositionally biased region" description="Pro residues" evidence="7">
    <location>
        <begin position="96"/>
        <end position="122"/>
    </location>
</feature>
<accession>A0A5M3MZU9</accession>
<evidence type="ECO:0000256" key="6">
    <source>
        <dbReference type="ARBA" id="ARBA00022807"/>
    </source>
</evidence>
<reference evidence="10" key="1">
    <citation type="journal article" date="2012" name="Science">
        <title>The Paleozoic origin of enzymatic lignin decomposition reconstructed from 31 fungal genomes.</title>
        <authorList>
            <person name="Floudas D."/>
            <person name="Binder M."/>
            <person name="Riley R."/>
            <person name="Barry K."/>
            <person name="Blanchette R.A."/>
            <person name="Henrissat B."/>
            <person name="Martinez A.T."/>
            <person name="Otillar R."/>
            <person name="Spatafora J.W."/>
            <person name="Yadav J.S."/>
            <person name="Aerts A."/>
            <person name="Benoit I."/>
            <person name="Boyd A."/>
            <person name="Carlson A."/>
            <person name="Copeland A."/>
            <person name="Coutinho P.M."/>
            <person name="de Vries R.P."/>
            <person name="Ferreira P."/>
            <person name="Findley K."/>
            <person name="Foster B."/>
            <person name="Gaskell J."/>
            <person name="Glotzer D."/>
            <person name="Gorecki P."/>
            <person name="Heitman J."/>
            <person name="Hesse C."/>
            <person name="Hori C."/>
            <person name="Igarashi K."/>
            <person name="Jurgens J.A."/>
            <person name="Kallen N."/>
            <person name="Kersten P."/>
            <person name="Kohler A."/>
            <person name="Kuees U."/>
            <person name="Kumar T.K.A."/>
            <person name="Kuo A."/>
            <person name="LaButti K."/>
            <person name="Larrondo L.F."/>
            <person name="Lindquist E."/>
            <person name="Ling A."/>
            <person name="Lombard V."/>
            <person name="Lucas S."/>
            <person name="Lundell T."/>
            <person name="Martin R."/>
            <person name="McLaughlin D.J."/>
            <person name="Morgenstern I."/>
            <person name="Morin E."/>
            <person name="Murat C."/>
            <person name="Nagy L.G."/>
            <person name="Nolan M."/>
            <person name="Ohm R.A."/>
            <person name="Patyshakuliyeva A."/>
            <person name="Rokas A."/>
            <person name="Ruiz-Duenas F.J."/>
            <person name="Sabat G."/>
            <person name="Salamov A."/>
            <person name="Samejima M."/>
            <person name="Schmutz J."/>
            <person name="Slot J.C."/>
            <person name="St John F."/>
            <person name="Stenlid J."/>
            <person name="Sun H."/>
            <person name="Sun S."/>
            <person name="Syed K."/>
            <person name="Tsang A."/>
            <person name="Wiebenga A."/>
            <person name="Young D."/>
            <person name="Pisabarro A."/>
            <person name="Eastwood D.C."/>
            <person name="Martin F."/>
            <person name="Cullen D."/>
            <person name="Grigoriev I.V."/>
            <person name="Hibbett D.S."/>
        </authorList>
    </citation>
    <scope>NUCLEOTIDE SEQUENCE [LARGE SCALE GENOMIC DNA]</scope>
    <source>
        <strain evidence="10">RWD-64-598 SS2</strain>
    </source>
</reference>
<feature type="region of interest" description="Disordered" evidence="7">
    <location>
        <begin position="1"/>
        <end position="299"/>
    </location>
</feature>
<feature type="compositionally biased region" description="Pro residues" evidence="7">
    <location>
        <begin position="156"/>
        <end position="165"/>
    </location>
</feature>
<dbReference type="GO" id="GO:0004843">
    <property type="term" value="F:cysteine-type deubiquitinase activity"/>
    <property type="evidence" value="ECO:0007669"/>
    <property type="project" value="UniProtKB-EC"/>
</dbReference>
<feature type="compositionally biased region" description="Low complexity" evidence="7">
    <location>
        <begin position="14"/>
        <end position="38"/>
    </location>
</feature>
<feature type="compositionally biased region" description="Pro residues" evidence="7">
    <location>
        <begin position="1"/>
        <end position="10"/>
    </location>
</feature>
<dbReference type="KEGG" id="cput:CONPUDRAFT_134628"/>
<feature type="compositionally biased region" description="Pro residues" evidence="7">
    <location>
        <begin position="218"/>
        <end position="229"/>
    </location>
</feature>
<proteinExistence type="predicted"/>
<feature type="domain" description="USP" evidence="8">
    <location>
        <begin position="510"/>
        <end position="910"/>
    </location>
</feature>
<dbReference type="InterPro" id="IPR050164">
    <property type="entry name" value="Peptidase_C19"/>
</dbReference>
<feature type="compositionally biased region" description="Low complexity" evidence="7">
    <location>
        <begin position="69"/>
        <end position="78"/>
    </location>
</feature>
<dbReference type="RefSeq" id="XP_007764398.1">
    <property type="nucleotide sequence ID" value="XM_007766208.1"/>
</dbReference>
<evidence type="ECO:0000256" key="4">
    <source>
        <dbReference type="ARBA" id="ARBA00022786"/>
    </source>
</evidence>
<dbReference type="GO" id="GO:0005634">
    <property type="term" value="C:nucleus"/>
    <property type="evidence" value="ECO:0007669"/>
    <property type="project" value="TreeGrafter"/>
</dbReference>
<dbReference type="GO" id="GO:0016579">
    <property type="term" value="P:protein deubiquitination"/>
    <property type="evidence" value="ECO:0007669"/>
    <property type="project" value="InterPro"/>
</dbReference>
<feature type="region of interest" description="Disordered" evidence="7">
    <location>
        <begin position="656"/>
        <end position="699"/>
    </location>
</feature>
<protein>
    <recommendedName>
        <fullName evidence="2">ubiquitinyl hydrolase 1</fullName>
        <ecNumber evidence="2">3.4.19.12</ecNumber>
    </recommendedName>
</protein>
<feature type="compositionally biased region" description="Polar residues" evidence="7">
    <location>
        <begin position="346"/>
        <end position="359"/>
    </location>
</feature>
<feature type="compositionally biased region" description="Pro residues" evidence="7">
    <location>
        <begin position="283"/>
        <end position="294"/>
    </location>
</feature>
<feature type="compositionally biased region" description="Low complexity" evidence="7">
    <location>
        <begin position="325"/>
        <end position="341"/>
    </location>
</feature>
<organism evidence="9 10">
    <name type="scientific">Coniophora puteana (strain RWD-64-598)</name>
    <name type="common">Brown rot fungus</name>
    <dbReference type="NCBI Taxonomy" id="741705"/>
    <lineage>
        <taxon>Eukaryota</taxon>
        <taxon>Fungi</taxon>
        <taxon>Dikarya</taxon>
        <taxon>Basidiomycota</taxon>
        <taxon>Agaricomycotina</taxon>
        <taxon>Agaricomycetes</taxon>
        <taxon>Agaricomycetidae</taxon>
        <taxon>Boletales</taxon>
        <taxon>Coniophorineae</taxon>
        <taxon>Coniophoraceae</taxon>
        <taxon>Coniophora</taxon>
    </lineage>
</organism>
<dbReference type="InterPro" id="IPR018200">
    <property type="entry name" value="USP_CS"/>
</dbReference>
<gene>
    <name evidence="9" type="ORF">CONPUDRAFT_134628</name>
</gene>
<dbReference type="PRINTS" id="PR01217">
    <property type="entry name" value="PRICHEXTENSN"/>
</dbReference>
<evidence type="ECO:0000256" key="5">
    <source>
        <dbReference type="ARBA" id="ARBA00022801"/>
    </source>
</evidence>
<feature type="compositionally biased region" description="Pro residues" evidence="7">
    <location>
        <begin position="187"/>
        <end position="197"/>
    </location>
</feature>
<evidence type="ECO:0000256" key="1">
    <source>
        <dbReference type="ARBA" id="ARBA00000707"/>
    </source>
</evidence>
<dbReference type="EC" id="3.4.19.12" evidence="2"/>
<dbReference type="PANTHER" id="PTHR24006">
    <property type="entry name" value="UBIQUITIN CARBOXYL-TERMINAL HYDROLASE"/>
    <property type="match status" value="1"/>
</dbReference>
<evidence type="ECO:0000256" key="2">
    <source>
        <dbReference type="ARBA" id="ARBA00012759"/>
    </source>
</evidence>
<dbReference type="PROSITE" id="PS00972">
    <property type="entry name" value="USP_1"/>
    <property type="match status" value="1"/>
</dbReference>
<evidence type="ECO:0000256" key="3">
    <source>
        <dbReference type="ARBA" id="ARBA00022670"/>
    </source>
</evidence>
<dbReference type="GeneID" id="19200637"/>
<dbReference type="Gene3D" id="3.90.70.10">
    <property type="entry name" value="Cysteine proteinases"/>
    <property type="match status" value="1"/>
</dbReference>
<dbReference type="EMBL" id="JH711574">
    <property type="protein sequence ID" value="EIW84670.1"/>
    <property type="molecule type" value="Genomic_DNA"/>
</dbReference>
<dbReference type="CDD" id="cd02257">
    <property type="entry name" value="Peptidase_C19"/>
    <property type="match status" value="1"/>
</dbReference>
<dbReference type="InterPro" id="IPR001394">
    <property type="entry name" value="Peptidase_C19_UCH"/>
</dbReference>
<keyword evidence="10" id="KW-1185">Reference proteome</keyword>
<dbReference type="PANTHER" id="PTHR24006:SF687">
    <property type="entry name" value="UBIQUITIN CARBOXYL-TERMINAL HYDROLASE 10"/>
    <property type="match status" value="1"/>
</dbReference>
<keyword evidence="3" id="KW-0645">Protease</keyword>
<comment type="catalytic activity">
    <reaction evidence="1">
        <text>Thiol-dependent hydrolysis of ester, thioester, amide, peptide and isopeptide bonds formed by the C-terminal Gly of ubiquitin (a 76-residue protein attached to proteins as an intracellular targeting signal).</text>
        <dbReference type="EC" id="3.4.19.12"/>
    </reaction>
</comment>
<dbReference type="Proteomes" id="UP000053558">
    <property type="component" value="Unassembled WGS sequence"/>
</dbReference>
<dbReference type="Pfam" id="PF00443">
    <property type="entry name" value="UCH"/>
    <property type="match status" value="1"/>
</dbReference>
<dbReference type="OrthoDB" id="429671at2759"/>
<feature type="compositionally biased region" description="Basic and acidic residues" evidence="7">
    <location>
        <begin position="403"/>
        <end position="417"/>
    </location>
</feature>
<comment type="caution">
    <text evidence="9">The sequence shown here is derived from an EMBL/GenBank/DDBJ whole genome shotgun (WGS) entry which is preliminary data.</text>
</comment>
<dbReference type="GO" id="GO:0005829">
    <property type="term" value="C:cytosol"/>
    <property type="evidence" value="ECO:0007669"/>
    <property type="project" value="TreeGrafter"/>
</dbReference>
<keyword evidence="4" id="KW-0833">Ubl conjugation pathway</keyword>
<name>A0A5M3MZU9_CONPW</name>
<dbReference type="InterPro" id="IPR038765">
    <property type="entry name" value="Papain-like_cys_pep_sf"/>
</dbReference>
<evidence type="ECO:0000256" key="7">
    <source>
        <dbReference type="SAM" id="MobiDB-lite"/>
    </source>
</evidence>
<dbReference type="SUPFAM" id="SSF54001">
    <property type="entry name" value="Cysteine proteinases"/>
    <property type="match status" value="1"/>
</dbReference>
<dbReference type="AlphaFoldDB" id="A0A5M3MZU9"/>
<evidence type="ECO:0000313" key="10">
    <source>
        <dbReference type="Proteomes" id="UP000053558"/>
    </source>
</evidence>